<evidence type="ECO:0000313" key="2">
    <source>
        <dbReference type="EMBL" id="TFK37102.1"/>
    </source>
</evidence>
<feature type="region of interest" description="Disordered" evidence="1">
    <location>
        <begin position="1"/>
        <end position="87"/>
    </location>
</feature>
<gene>
    <name evidence="2" type="ORF">BDQ12DRAFT_685799</name>
</gene>
<keyword evidence="3" id="KW-1185">Reference proteome</keyword>
<organism evidence="2 3">
    <name type="scientific">Crucibulum laeve</name>
    <dbReference type="NCBI Taxonomy" id="68775"/>
    <lineage>
        <taxon>Eukaryota</taxon>
        <taxon>Fungi</taxon>
        <taxon>Dikarya</taxon>
        <taxon>Basidiomycota</taxon>
        <taxon>Agaricomycotina</taxon>
        <taxon>Agaricomycetes</taxon>
        <taxon>Agaricomycetidae</taxon>
        <taxon>Agaricales</taxon>
        <taxon>Agaricineae</taxon>
        <taxon>Nidulariaceae</taxon>
        <taxon>Crucibulum</taxon>
    </lineage>
</organism>
<sequence>MPNVINTIKEKMSGSKDPSNKRNAGTGDTEEPAFSIQPHPAKTNDPADLQPHGGLRNNDTAGAFHARDPYVPPEHIRNNMPEPESHEALQARIAELNK</sequence>
<evidence type="ECO:0000313" key="3">
    <source>
        <dbReference type="Proteomes" id="UP000308652"/>
    </source>
</evidence>
<dbReference type="AlphaFoldDB" id="A0A5C3LWA7"/>
<dbReference type="OrthoDB" id="2532734at2759"/>
<evidence type="ECO:0000256" key="1">
    <source>
        <dbReference type="SAM" id="MobiDB-lite"/>
    </source>
</evidence>
<dbReference type="STRING" id="68775.A0A5C3LWA7"/>
<accession>A0A5C3LWA7</accession>
<proteinExistence type="predicted"/>
<dbReference type="EMBL" id="ML213610">
    <property type="protein sequence ID" value="TFK37102.1"/>
    <property type="molecule type" value="Genomic_DNA"/>
</dbReference>
<dbReference type="Proteomes" id="UP000308652">
    <property type="component" value="Unassembled WGS sequence"/>
</dbReference>
<feature type="compositionally biased region" description="Basic and acidic residues" evidence="1">
    <location>
        <begin position="8"/>
        <end position="20"/>
    </location>
</feature>
<protein>
    <submittedName>
        <fullName evidence="2">Uncharacterized protein</fullName>
    </submittedName>
</protein>
<name>A0A5C3LWA7_9AGAR</name>
<reference evidence="2 3" key="1">
    <citation type="journal article" date="2019" name="Nat. Ecol. Evol.">
        <title>Megaphylogeny resolves global patterns of mushroom evolution.</title>
        <authorList>
            <person name="Varga T."/>
            <person name="Krizsan K."/>
            <person name="Foldi C."/>
            <person name="Dima B."/>
            <person name="Sanchez-Garcia M."/>
            <person name="Sanchez-Ramirez S."/>
            <person name="Szollosi G.J."/>
            <person name="Szarkandi J.G."/>
            <person name="Papp V."/>
            <person name="Albert L."/>
            <person name="Andreopoulos W."/>
            <person name="Angelini C."/>
            <person name="Antonin V."/>
            <person name="Barry K.W."/>
            <person name="Bougher N.L."/>
            <person name="Buchanan P."/>
            <person name="Buyck B."/>
            <person name="Bense V."/>
            <person name="Catcheside P."/>
            <person name="Chovatia M."/>
            <person name="Cooper J."/>
            <person name="Damon W."/>
            <person name="Desjardin D."/>
            <person name="Finy P."/>
            <person name="Geml J."/>
            <person name="Haridas S."/>
            <person name="Hughes K."/>
            <person name="Justo A."/>
            <person name="Karasinski D."/>
            <person name="Kautmanova I."/>
            <person name="Kiss B."/>
            <person name="Kocsube S."/>
            <person name="Kotiranta H."/>
            <person name="LaButti K.M."/>
            <person name="Lechner B.E."/>
            <person name="Liimatainen K."/>
            <person name="Lipzen A."/>
            <person name="Lukacs Z."/>
            <person name="Mihaltcheva S."/>
            <person name="Morgado L.N."/>
            <person name="Niskanen T."/>
            <person name="Noordeloos M.E."/>
            <person name="Ohm R.A."/>
            <person name="Ortiz-Santana B."/>
            <person name="Ovrebo C."/>
            <person name="Racz N."/>
            <person name="Riley R."/>
            <person name="Savchenko A."/>
            <person name="Shiryaev A."/>
            <person name="Soop K."/>
            <person name="Spirin V."/>
            <person name="Szebenyi C."/>
            <person name="Tomsovsky M."/>
            <person name="Tulloss R.E."/>
            <person name="Uehling J."/>
            <person name="Grigoriev I.V."/>
            <person name="Vagvolgyi C."/>
            <person name="Papp T."/>
            <person name="Martin F.M."/>
            <person name="Miettinen O."/>
            <person name="Hibbett D.S."/>
            <person name="Nagy L.G."/>
        </authorList>
    </citation>
    <scope>NUCLEOTIDE SEQUENCE [LARGE SCALE GENOMIC DNA]</scope>
    <source>
        <strain evidence="2 3">CBS 166.37</strain>
    </source>
</reference>